<evidence type="ECO:0000256" key="1">
    <source>
        <dbReference type="SAM" id="MobiDB-lite"/>
    </source>
</evidence>
<organism evidence="2 3">
    <name type="scientific">Colletotrichum sojae</name>
    <dbReference type="NCBI Taxonomy" id="2175907"/>
    <lineage>
        <taxon>Eukaryota</taxon>
        <taxon>Fungi</taxon>
        <taxon>Dikarya</taxon>
        <taxon>Ascomycota</taxon>
        <taxon>Pezizomycotina</taxon>
        <taxon>Sordariomycetes</taxon>
        <taxon>Hypocreomycetidae</taxon>
        <taxon>Glomerellales</taxon>
        <taxon>Glomerellaceae</taxon>
        <taxon>Colletotrichum</taxon>
        <taxon>Colletotrichum orchidearum species complex</taxon>
    </lineage>
</organism>
<dbReference type="EMBL" id="WIGN01000008">
    <property type="protein sequence ID" value="KAF6819736.1"/>
    <property type="molecule type" value="Genomic_DNA"/>
</dbReference>
<gene>
    <name evidence="2" type="ORF">CSOJ01_01143</name>
</gene>
<comment type="caution">
    <text evidence="2">The sequence shown here is derived from an EMBL/GenBank/DDBJ whole genome shotgun (WGS) entry which is preliminary data.</text>
</comment>
<reference evidence="2 3" key="1">
    <citation type="journal article" date="2020" name="Phytopathology">
        <title>Genome Sequence Resources of Colletotrichum truncatum, C. plurivorum, C. musicola, and C. sojae: Four Species Pathogenic to Soybean (Glycine max).</title>
        <authorList>
            <person name="Rogerio F."/>
            <person name="Boufleur T.R."/>
            <person name="Ciampi-Guillardi M."/>
            <person name="Sukno S.A."/>
            <person name="Thon M.R."/>
            <person name="Massola Junior N.S."/>
            <person name="Baroncelli R."/>
        </authorList>
    </citation>
    <scope>NUCLEOTIDE SEQUENCE [LARGE SCALE GENOMIC DNA]</scope>
    <source>
        <strain evidence="2 3">LFN0009</strain>
    </source>
</reference>
<name>A0A8H6N513_9PEZI</name>
<dbReference type="AlphaFoldDB" id="A0A8H6N513"/>
<feature type="region of interest" description="Disordered" evidence="1">
    <location>
        <begin position="64"/>
        <end position="104"/>
    </location>
</feature>
<proteinExistence type="predicted"/>
<accession>A0A8H6N513</accession>
<keyword evidence="3" id="KW-1185">Reference proteome</keyword>
<protein>
    <submittedName>
        <fullName evidence="2">Uncharacterized protein</fullName>
    </submittedName>
</protein>
<evidence type="ECO:0000313" key="2">
    <source>
        <dbReference type="EMBL" id="KAF6819736.1"/>
    </source>
</evidence>
<evidence type="ECO:0000313" key="3">
    <source>
        <dbReference type="Proteomes" id="UP000652219"/>
    </source>
</evidence>
<dbReference type="Proteomes" id="UP000652219">
    <property type="component" value="Unassembled WGS sequence"/>
</dbReference>
<sequence length="168" mass="18514">MGAWEQVGQGHHATGSIAQVAAQYRGSVPSRYGLWNGGRSPNIHVRLNKIPAAAAWFMLDNDGGRRNRASQPSGTCEKPTPVPPWWPSRSVRHLSRQQPGPGGRGQAGIFHFDFLFSGHVAWPQSIIMSAFANTRMHGDRRVCVLGYTNAAVKANLISQSRWTYMPHT</sequence>